<sequence>MKTFLKIIVLNTLLLVTSCVKDIDFNQAQDFEITPEVAVSLVKFNLDQNDLVMGGIEIDSISQSTVFTMLDNTTAQEDLVKIDFQFEVVNTFNRDFEINLIFLDDNDIETYRISTLKINAQDEDFNYIETLVISDHQEFLLSRKIQVILRLLPSSDGSTIDPNDPRTFVFKSAGIFYFRID</sequence>
<reference evidence="1 2" key="1">
    <citation type="submission" date="2019-07" db="EMBL/GenBank/DDBJ databases">
        <title>Genomic Encyclopedia of Type Strains, Phase IV (KMG-IV): sequencing the most valuable type-strain genomes for metagenomic binning, comparative biology and taxonomic classification.</title>
        <authorList>
            <person name="Goeker M."/>
        </authorList>
    </citation>
    <scope>NUCLEOTIDE SEQUENCE [LARGE SCALE GENOMIC DNA]</scope>
    <source>
        <strain evidence="1 2">DSM 18961</strain>
    </source>
</reference>
<dbReference type="OrthoDB" id="1448832at2"/>
<organism evidence="1 2">
    <name type="scientific">Tenacibaculum adriaticum</name>
    <dbReference type="NCBI Taxonomy" id="413713"/>
    <lineage>
        <taxon>Bacteria</taxon>
        <taxon>Pseudomonadati</taxon>
        <taxon>Bacteroidota</taxon>
        <taxon>Flavobacteriia</taxon>
        <taxon>Flavobacteriales</taxon>
        <taxon>Flavobacteriaceae</taxon>
        <taxon>Tenacibaculum</taxon>
    </lineage>
</organism>
<comment type="caution">
    <text evidence="1">The sequence shown here is derived from an EMBL/GenBank/DDBJ whole genome shotgun (WGS) entry which is preliminary data.</text>
</comment>
<keyword evidence="2" id="KW-1185">Reference proteome</keyword>
<proteinExistence type="predicted"/>
<gene>
    <name evidence="1" type="ORF">C7447_103185</name>
</gene>
<accession>A0A5S5DQ43</accession>
<evidence type="ECO:0000313" key="1">
    <source>
        <dbReference type="EMBL" id="TYP98017.1"/>
    </source>
</evidence>
<dbReference type="EMBL" id="VNIA01000003">
    <property type="protein sequence ID" value="TYP98017.1"/>
    <property type="molecule type" value="Genomic_DNA"/>
</dbReference>
<evidence type="ECO:0000313" key="2">
    <source>
        <dbReference type="Proteomes" id="UP000323136"/>
    </source>
</evidence>
<dbReference type="PROSITE" id="PS51257">
    <property type="entry name" value="PROKAR_LIPOPROTEIN"/>
    <property type="match status" value="1"/>
</dbReference>
<dbReference type="Proteomes" id="UP000323136">
    <property type="component" value="Unassembled WGS sequence"/>
</dbReference>
<name>A0A5S5DQ43_9FLAO</name>
<dbReference type="AlphaFoldDB" id="A0A5S5DQ43"/>
<dbReference type="RefSeq" id="WP_148870355.1">
    <property type="nucleotide sequence ID" value="NZ_VNIA01000003.1"/>
</dbReference>
<protein>
    <submittedName>
        <fullName evidence="1">Uncharacterized protein</fullName>
    </submittedName>
</protein>